<evidence type="ECO:0000256" key="6">
    <source>
        <dbReference type="ARBA" id="ARBA00023043"/>
    </source>
</evidence>
<evidence type="ECO:0000256" key="2">
    <source>
        <dbReference type="ARBA" id="ARBA00004413"/>
    </source>
</evidence>
<feature type="domain" description="PGG" evidence="10">
    <location>
        <begin position="452"/>
        <end position="556"/>
    </location>
</feature>
<feature type="transmembrane region" description="Helical" evidence="9">
    <location>
        <begin position="563"/>
        <end position="587"/>
    </location>
</feature>
<feature type="repeat" description="ANK" evidence="8">
    <location>
        <begin position="105"/>
        <end position="127"/>
    </location>
</feature>
<keyword evidence="3 9" id="KW-0812">Transmembrane</keyword>
<dbReference type="PANTHER" id="PTHR24186">
    <property type="entry name" value="PROTEIN PHOSPHATASE 1 REGULATORY SUBUNIT"/>
    <property type="match status" value="1"/>
</dbReference>
<gene>
    <name evidence="11" type="ORF">Ahy_A07g031653</name>
</gene>
<reference evidence="11 12" key="1">
    <citation type="submission" date="2019-01" db="EMBL/GenBank/DDBJ databases">
        <title>Sequencing of cultivated peanut Arachis hypogaea provides insights into genome evolution and oil improvement.</title>
        <authorList>
            <person name="Chen X."/>
        </authorList>
    </citation>
    <scope>NUCLEOTIDE SEQUENCE [LARGE SCALE GENOMIC DNA]</scope>
    <source>
        <strain evidence="12">cv. Fuhuasheng</strain>
        <tissue evidence="11">Leaves</tissue>
    </source>
</reference>
<dbReference type="SUPFAM" id="SSF48403">
    <property type="entry name" value="Ankyrin repeat"/>
    <property type="match status" value="1"/>
</dbReference>
<feature type="transmembrane region" description="Helical" evidence="9">
    <location>
        <begin position="533"/>
        <end position="557"/>
    </location>
</feature>
<evidence type="ECO:0000256" key="9">
    <source>
        <dbReference type="SAM" id="Phobius"/>
    </source>
</evidence>
<protein>
    <recommendedName>
        <fullName evidence="10">PGG domain-containing protein</fullName>
    </recommendedName>
</protein>
<dbReference type="InterPro" id="IPR002110">
    <property type="entry name" value="Ankyrin_rpt"/>
</dbReference>
<evidence type="ECO:0000256" key="1">
    <source>
        <dbReference type="ARBA" id="ARBA00004141"/>
    </source>
</evidence>
<accession>A0A445C4Q1</accession>
<evidence type="ECO:0000313" key="12">
    <source>
        <dbReference type="Proteomes" id="UP000289738"/>
    </source>
</evidence>
<keyword evidence="5 9" id="KW-1133">Transmembrane helix</keyword>
<name>A0A445C4Q1_ARAHY</name>
<dbReference type="InterPro" id="IPR026961">
    <property type="entry name" value="PGG_dom"/>
</dbReference>
<evidence type="ECO:0000256" key="7">
    <source>
        <dbReference type="ARBA" id="ARBA00023136"/>
    </source>
</evidence>
<dbReference type="Proteomes" id="UP000289738">
    <property type="component" value="Chromosome A07"/>
</dbReference>
<feature type="transmembrane region" description="Helical" evidence="9">
    <location>
        <begin position="493"/>
        <end position="521"/>
    </location>
</feature>
<dbReference type="Pfam" id="PF13962">
    <property type="entry name" value="PGG"/>
    <property type="match status" value="1"/>
</dbReference>
<dbReference type="EMBL" id="SDMP01000007">
    <property type="protein sequence ID" value="RYR45883.1"/>
    <property type="molecule type" value="Genomic_DNA"/>
</dbReference>
<dbReference type="Gene3D" id="1.25.40.20">
    <property type="entry name" value="Ankyrin repeat-containing domain"/>
    <property type="match status" value="1"/>
</dbReference>
<comment type="caution">
    <text evidence="11">The sequence shown here is derived from an EMBL/GenBank/DDBJ whole genome shotgun (WGS) entry which is preliminary data.</text>
</comment>
<keyword evidence="7 9" id="KW-0472">Membrane</keyword>
<dbReference type="AlphaFoldDB" id="A0A445C4Q1"/>
<sequence>MSQHTQSQSSSSSSASYDVNNEVEFVPTIVKHGEHEKLELLSEVYHRASGGAATQASYYSSNILKEFKTPTKNTVLHVAAFYGNDEMVDHVARQEPDLIASLNENQDTPLHVAARAGHFSIIKRLLDAYCLNNNGGEARLMDLMKMKNWQGNIMLHEAMMSSTAGTMIFDVLEESSSISFSHHCYELALDEVNREGKSVLCLAVEARLIEAVNRILDKCPENATPKGLSPLLVAIFNRDKDMVSTILGKKEEWIHLRDPYGGVALHFAAGLGYLEGVVLLLGRCKTCSIEKDESGYLPIHLAAGRGHVEVVKELLLYCPDLNEMRDGSLNSILHIAANSGKLDVVRYILQTPQLDMMINQKNRSGETPLHGATDWGRPNIVYALTSDHRVDLNVVSSSKETPLDTAIKRYHAGGRGKTPSLRRSLTWIALKSAGAKAPRMSEFGFNTVFGTERFKDRVDSLSVISTLIVTASVAACLAVPGEADGAANNLNKAMFHFFIFCITISLFTSISATIILIWGRFGVIELLTLSMEVAMPLLGTALVTLSLAFMAGIYTVISKLTWLATTFLVITAILVAVIFFLYMLLFLPSSSASKFSRFISYYPFIFLASLAEKEPVGPVYFTTIASQIIIPGTTANDDIYRKNLSFLLFYCIHRACVCDLSS</sequence>
<feature type="transmembrane region" description="Helical" evidence="9">
    <location>
        <begin position="461"/>
        <end position="481"/>
    </location>
</feature>
<keyword evidence="12" id="KW-1185">Reference proteome</keyword>
<dbReference type="InterPro" id="IPR036770">
    <property type="entry name" value="Ankyrin_rpt-contain_sf"/>
</dbReference>
<keyword evidence="6 8" id="KW-0040">ANK repeat</keyword>
<dbReference type="Pfam" id="PF12796">
    <property type="entry name" value="Ank_2"/>
    <property type="match status" value="2"/>
</dbReference>
<dbReference type="GO" id="GO:0005886">
    <property type="term" value="C:plasma membrane"/>
    <property type="evidence" value="ECO:0007669"/>
    <property type="project" value="UniProtKB-SubCell"/>
</dbReference>
<evidence type="ECO:0000256" key="8">
    <source>
        <dbReference type="PROSITE-ProRule" id="PRU00023"/>
    </source>
</evidence>
<keyword evidence="4" id="KW-0677">Repeat</keyword>
<evidence type="ECO:0000259" key="10">
    <source>
        <dbReference type="Pfam" id="PF13962"/>
    </source>
</evidence>
<proteinExistence type="predicted"/>
<feature type="repeat" description="ANK" evidence="8">
    <location>
        <begin position="294"/>
        <end position="326"/>
    </location>
</feature>
<evidence type="ECO:0000256" key="3">
    <source>
        <dbReference type="ARBA" id="ARBA00022692"/>
    </source>
</evidence>
<dbReference type="PANTHER" id="PTHR24186:SF46">
    <property type="entry name" value="PROTEIN ACCELERATED CELL DEATH 6-LIKE"/>
    <property type="match status" value="1"/>
</dbReference>
<organism evidence="11 12">
    <name type="scientific">Arachis hypogaea</name>
    <name type="common">Peanut</name>
    <dbReference type="NCBI Taxonomy" id="3818"/>
    <lineage>
        <taxon>Eukaryota</taxon>
        <taxon>Viridiplantae</taxon>
        <taxon>Streptophyta</taxon>
        <taxon>Embryophyta</taxon>
        <taxon>Tracheophyta</taxon>
        <taxon>Spermatophyta</taxon>
        <taxon>Magnoliopsida</taxon>
        <taxon>eudicotyledons</taxon>
        <taxon>Gunneridae</taxon>
        <taxon>Pentapetalae</taxon>
        <taxon>rosids</taxon>
        <taxon>fabids</taxon>
        <taxon>Fabales</taxon>
        <taxon>Fabaceae</taxon>
        <taxon>Papilionoideae</taxon>
        <taxon>50 kb inversion clade</taxon>
        <taxon>dalbergioids sensu lato</taxon>
        <taxon>Dalbergieae</taxon>
        <taxon>Pterocarpus clade</taxon>
        <taxon>Arachis</taxon>
    </lineage>
</organism>
<comment type="subcellular location">
    <subcellularLocation>
        <location evidence="2">Cell membrane</location>
        <topology evidence="2">Peripheral membrane protein</topology>
        <orientation evidence="2">Cytoplasmic side</orientation>
    </subcellularLocation>
    <subcellularLocation>
        <location evidence="1">Membrane</location>
        <topology evidence="1">Multi-pass membrane protein</topology>
    </subcellularLocation>
</comment>
<dbReference type="SMART" id="SM00248">
    <property type="entry name" value="ANK"/>
    <property type="match status" value="8"/>
</dbReference>
<dbReference type="PROSITE" id="PS50297">
    <property type="entry name" value="ANK_REP_REGION"/>
    <property type="match status" value="2"/>
</dbReference>
<evidence type="ECO:0000256" key="4">
    <source>
        <dbReference type="ARBA" id="ARBA00022737"/>
    </source>
</evidence>
<evidence type="ECO:0000313" key="11">
    <source>
        <dbReference type="EMBL" id="RYR45883.1"/>
    </source>
</evidence>
<dbReference type="PROSITE" id="PS50088">
    <property type="entry name" value="ANK_REPEAT"/>
    <property type="match status" value="2"/>
</dbReference>
<dbReference type="STRING" id="3818.A0A445C4Q1"/>
<evidence type="ECO:0000256" key="5">
    <source>
        <dbReference type="ARBA" id="ARBA00022989"/>
    </source>
</evidence>